<evidence type="ECO:0000256" key="2">
    <source>
        <dbReference type="ARBA" id="ARBA00022448"/>
    </source>
</evidence>
<dbReference type="GO" id="GO:0015086">
    <property type="term" value="F:cadmium ion transmembrane transporter activity"/>
    <property type="evidence" value="ECO:0007669"/>
    <property type="project" value="TreeGrafter"/>
</dbReference>
<accession>A0A1P8WJ64</accession>
<protein>
    <submittedName>
        <fullName evidence="8">Divalent metal cation transporter MntH</fullName>
    </submittedName>
</protein>
<organism evidence="8 9">
    <name type="scientific">Fuerstiella marisgermanici</name>
    <dbReference type="NCBI Taxonomy" id="1891926"/>
    <lineage>
        <taxon>Bacteria</taxon>
        <taxon>Pseudomonadati</taxon>
        <taxon>Planctomycetota</taxon>
        <taxon>Planctomycetia</taxon>
        <taxon>Planctomycetales</taxon>
        <taxon>Planctomycetaceae</taxon>
        <taxon>Fuerstiella</taxon>
    </lineage>
</organism>
<feature type="transmembrane region" description="Helical" evidence="7">
    <location>
        <begin position="326"/>
        <end position="345"/>
    </location>
</feature>
<proteinExistence type="predicted"/>
<feature type="transmembrane region" description="Helical" evidence="7">
    <location>
        <begin position="194"/>
        <end position="216"/>
    </location>
</feature>
<evidence type="ECO:0000313" key="9">
    <source>
        <dbReference type="Proteomes" id="UP000187735"/>
    </source>
</evidence>
<comment type="subcellular location">
    <subcellularLocation>
        <location evidence="1">Membrane</location>
        <topology evidence="1">Multi-pass membrane protein</topology>
    </subcellularLocation>
</comment>
<dbReference type="KEGG" id="fmr:Fuma_03723"/>
<dbReference type="OrthoDB" id="9787548at2"/>
<dbReference type="InterPro" id="IPR001046">
    <property type="entry name" value="NRAMP_fam"/>
</dbReference>
<evidence type="ECO:0000256" key="7">
    <source>
        <dbReference type="SAM" id="Phobius"/>
    </source>
</evidence>
<feature type="transmembrane region" description="Helical" evidence="7">
    <location>
        <begin position="85"/>
        <end position="104"/>
    </location>
</feature>
<keyword evidence="6 7" id="KW-0472">Membrane</keyword>
<keyword evidence="3 7" id="KW-0812">Transmembrane</keyword>
<keyword evidence="2" id="KW-0813">Transport</keyword>
<dbReference type="Proteomes" id="UP000187735">
    <property type="component" value="Chromosome"/>
</dbReference>
<dbReference type="GO" id="GO:0005384">
    <property type="term" value="F:manganese ion transmembrane transporter activity"/>
    <property type="evidence" value="ECO:0007669"/>
    <property type="project" value="TreeGrafter"/>
</dbReference>
<dbReference type="Pfam" id="PF01566">
    <property type="entry name" value="Nramp"/>
    <property type="match status" value="1"/>
</dbReference>
<feature type="transmembrane region" description="Helical" evidence="7">
    <location>
        <begin position="124"/>
        <end position="142"/>
    </location>
</feature>
<dbReference type="NCBIfam" id="NF037982">
    <property type="entry name" value="Nramp_1"/>
    <property type="match status" value="1"/>
</dbReference>
<evidence type="ECO:0000256" key="3">
    <source>
        <dbReference type="ARBA" id="ARBA00022692"/>
    </source>
</evidence>
<evidence type="ECO:0000313" key="8">
    <source>
        <dbReference type="EMBL" id="APZ94102.1"/>
    </source>
</evidence>
<dbReference type="AlphaFoldDB" id="A0A1P8WJ64"/>
<evidence type="ECO:0000256" key="1">
    <source>
        <dbReference type="ARBA" id="ARBA00004141"/>
    </source>
</evidence>
<evidence type="ECO:0000256" key="6">
    <source>
        <dbReference type="ARBA" id="ARBA00023136"/>
    </source>
</evidence>
<keyword evidence="4" id="KW-0769">Symport</keyword>
<sequence>MTQDTSPAIVHRPWYSRIGPGLITACVVIGPGSIMTSSTIGAGRGYSMLWVVIISVAFMLAYMSLGAKLGAVAAESPGELIRRKAGRWLSVAVGVGVFFIAAAYQSGNNIGVAAAFEAFIDNRMIVAALVVLFNAFAISFLFAFKDMYRMLERLMMGFVALMLASFAINLFRLKPNLGDMLKGFVPTTDMSGDMVTVVGLVGTTFVISGAFYQAYLVRQKGWKVDDLSNGLVDARVGSVIMFLITVMLMSTAAAAFAGRTDVVLESPVDVAEGLKATFGSSAKIIFCLGLFSAAYSSFLVNSMVGGFMASDGLGWGSKPSDLGPKLLTTAGLLTGMAVGLAVMIFDFDRAPTIIAAQAVTVVAAPLVAGVLLWLTSSRDVMGEHVNGPVMTTFAGLGLVMLIVMAGKTAIYDLPAKVEAYRASTATTGEADTADAKIPAAVGGAEVSE</sequence>
<feature type="transmembrane region" description="Helical" evidence="7">
    <location>
        <begin position="46"/>
        <end position="65"/>
    </location>
</feature>
<dbReference type="RefSeq" id="WP_077025460.1">
    <property type="nucleotide sequence ID" value="NZ_CP017641.1"/>
</dbReference>
<keyword evidence="5 7" id="KW-1133">Transmembrane helix</keyword>
<evidence type="ECO:0000256" key="4">
    <source>
        <dbReference type="ARBA" id="ARBA00022847"/>
    </source>
</evidence>
<keyword evidence="9" id="KW-1185">Reference proteome</keyword>
<dbReference type="EMBL" id="CP017641">
    <property type="protein sequence ID" value="APZ94102.1"/>
    <property type="molecule type" value="Genomic_DNA"/>
</dbReference>
<dbReference type="PANTHER" id="PTHR11706:SF33">
    <property type="entry name" value="NATURAL RESISTANCE-ASSOCIATED MACROPHAGE PROTEIN 2"/>
    <property type="match status" value="1"/>
</dbReference>
<dbReference type="GO" id="GO:0005886">
    <property type="term" value="C:plasma membrane"/>
    <property type="evidence" value="ECO:0007669"/>
    <property type="project" value="TreeGrafter"/>
</dbReference>
<dbReference type="STRING" id="1891926.Fuma_03723"/>
<dbReference type="PANTHER" id="PTHR11706">
    <property type="entry name" value="SOLUTE CARRIER PROTEIN FAMILY 11 MEMBER"/>
    <property type="match status" value="1"/>
</dbReference>
<feature type="transmembrane region" description="Helical" evidence="7">
    <location>
        <begin position="236"/>
        <end position="257"/>
    </location>
</feature>
<feature type="transmembrane region" description="Helical" evidence="7">
    <location>
        <begin position="154"/>
        <end position="173"/>
    </location>
</feature>
<name>A0A1P8WJ64_9PLAN</name>
<dbReference type="GO" id="GO:0015293">
    <property type="term" value="F:symporter activity"/>
    <property type="evidence" value="ECO:0007669"/>
    <property type="project" value="UniProtKB-KW"/>
</dbReference>
<reference evidence="8 9" key="1">
    <citation type="journal article" date="2016" name="Front. Microbiol.">
        <title>Fuerstia marisgermanicae gen. nov., sp. nov., an Unusual Member of the Phylum Planctomycetes from the German Wadden Sea.</title>
        <authorList>
            <person name="Kohn T."/>
            <person name="Heuer A."/>
            <person name="Jogler M."/>
            <person name="Vollmers J."/>
            <person name="Boedeker C."/>
            <person name="Bunk B."/>
            <person name="Rast P."/>
            <person name="Borchert D."/>
            <person name="Glockner I."/>
            <person name="Freese H.M."/>
            <person name="Klenk H.P."/>
            <person name="Overmann J."/>
            <person name="Kaster A.K."/>
            <person name="Rohde M."/>
            <person name="Wiegand S."/>
            <person name="Jogler C."/>
        </authorList>
    </citation>
    <scope>NUCLEOTIDE SEQUENCE [LARGE SCALE GENOMIC DNA]</scope>
    <source>
        <strain evidence="8 9">NH11</strain>
    </source>
</reference>
<dbReference type="GO" id="GO:0034755">
    <property type="term" value="P:iron ion transmembrane transport"/>
    <property type="evidence" value="ECO:0007669"/>
    <property type="project" value="TreeGrafter"/>
</dbReference>
<evidence type="ECO:0000256" key="5">
    <source>
        <dbReference type="ARBA" id="ARBA00022989"/>
    </source>
</evidence>
<feature type="transmembrane region" description="Helical" evidence="7">
    <location>
        <begin position="387"/>
        <end position="406"/>
    </location>
</feature>
<gene>
    <name evidence="8" type="primary">mntH</name>
    <name evidence="8" type="ORF">Fuma_03723</name>
</gene>
<feature type="transmembrane region" description="Helical" evidence="7">
    <location>
        <begin position="284"/>
        <end position="306"/>
    </location>
</feature>
<feature type="transmembrane region" description="Helical" evidence="7">
    <location>
        <begin position="14"/>
        <end position="34"/>
    </location>
</feature>
<feature type="transmembrane region" description="Helical" evidence="7">
    <location>
        <begin position="352"/>
        <end position="375"/>
    </location>
</feature>